<organism evidence="2 3">
    <name type="scientific">Novipirellula artificiosorum</name>
    <dbReference type="NCBI Taxonomy" id="2528016"/>
    <lineage>
        <taxon>Bacteria</taxon>
        <taxon>Pseudomonadati</taxon>
        <taxon>Planctomycetota</taxon>
        <taxon>Planctomycetia</taxon>
        <taxon>Pirellulales</taxon>
        <taxon>Pirellulaceae</taxon>
        <taxon>Novipirellula</taxon>
    </lineage>
</organism>
<dbReference type="EMBL" id="SJPV01000009">
    <property type="protein sequence ID" value="TWU33869.1"/>
    <property type="molecule type" value="Genomic_DNA"/>
</dbReference>
<protein>
    <recommendedName>
        <fullName evidence="1">Conserved hypothetical protein CHP03032 domain-containing protein</fullName>
    </recommendedName>
</protein>
<evidence type="ECO:0000259" key="1">
    <source>
        <dbReference type="Pfam" id="PF16261"/>
    </source>
</evidence>
<dbReference type="RefSeq" id="WP_146529299.1">
    <property type="nucleotide sequence ID" value="NZ_SJPV01000009.1"/>
</dbReference>
<comment type="caution">
    <text evidence="2">The sequence shown here is derived from an EMBL/GenBank/DDBJ whole genome shotgun (WGS) entry which is preliminary data.</text>
</comment>
<feature type="domain" description="Conserved hypothetical protein CHP03032" evidence="1">
    <location>
        <begin position="31"/>
        <end position="364"/>
    </location>
</feature>
<gene>
    <name evidence="2" type="ORF">Poly41_48690</name>
</gene>
<dbReference type="NCBIfam" id="TIGR03032">
    <property type="entry name" value="TIGR03032 family protein"/>
    <property type="match status" value="1"/>
</dbReference>
<evidence type="ECO:0000313" key="3">
    <source>
        <dbReference type="Proteomes" id="UP000319143"/>
    </source>
</evidence>
<name>A0A5C6DFV4_9BACT</name>
<keyword evidence="3" id="KW-1185">Reference proteome</keyword>
<dbReference type="SUPFAM" id="SSF63829">
    <property type="entry name" value="Calcium-dependent phosphotriesterase"/>
    <property type="match status" value="1"/>
</dbReference>
<proteinExistence type="predicted"/>
<accession>A0A5C6DFV4</accession>
<dbReference type="AlphaFoldDB" id="A0A5C6DFV4"/>
<reference evidence="2 3" key="1">
    <citation type="submission" date="2019-02" db="EMBL/GenBank/DDBJ databases">
        <title>Deep-cultivation of Planctomycetes and their phenomic and genomic characterization uncovers novel biology.</title>
        <authorList>
            <person name="Wiegand S."/>
            <person name="Jogler M."/>
            <person name="Boedeker C."/>
            <person name="Pinto D."/>
            <person name="Vollmers J."/>
            <person name="Rivas-Marin E."/>
            <person name="Kohn T."/>
            <person name="Peeters S.H."/>
            <person name="Heuer A."/>
            <person name="Rast P."/>
            <person name="Oberbeckmann S."/>
            <person name="Bunk B."/>
            <person name="Jeske O."/>
            <person name="Meyerdierks A."/>
            <person name="Storesund J.E."/>
            <person name="Kallscheuer N."/>
            <person name="Luecker S."/>
            <person name="Lage O.M."/>
            <person name="Pohl T."/>
            <person name="Merkel B.J."/>
            <person name="Hornburger P."/>
            <person name="Mueller R.-W."/>
            <person name="Bruemmer F."/>
            <person name="Labrenz M."/>
            <person name="Spormann A.M."/>
            <person name="Op Den Camp H."/>
            <person name="Overmann J."/>
            <person name="Amann R."/>
            <person name="Jetten M.S.M."/>
            <person name="Mascher T."/>
            <person name="Medema M.H."/>
            <person name="Devos D.P."/>
            <person name="Kaster A.-K."/>
            <person name="Ovreas L."/>
            <person name="Rohde M."/>
            <person name="Galperin M.Y."/>
            <person name="Jogler C."/>
        </authorList>
    </citation>
    <scope>NUCLEOTIDE SEQUENCE [LARGE SCALE GENOMIC DNA]</scope>
    <source>
        <strain evidence="2 3">Poly41</strain>
    </source>
</reference>
<dbReference type="InterPro" id="IPR017481">
    <property type="entry name" value="CHP03032"/>
</dbReference>
<dbReference type="Proteomes" id="UP000319143">
    <property type="component" value="Unassembled WGS sequence"/>
</dbReference>
<dbReference type="OrthoDB" id="238183at2"/>
<sequence length="392" mass="42493">MTSTELIEKSVSNDDAEAGNAAPFQFVHSEGFAELLEALGGTLFVTTYQAGKLVAFRACDGHVSMLMRSCGNAMGLAVRRDRIAVGGEYQIWTLRNSPEVAAKMKPAGQHDACFLPRSSHVTGDIDVHEIAWGTDDPRTTLQQDTGSANGTHGETPQLWVVNTLFSCLCTLDPDYSFVPRWKPRFISEIKRQDRCHLNGMAMVDGRPKYVTAFGETDTPEGWRPGKADGGVVIDVDSGETVARGFAMPHSPRVHNGRLWVLDSGRGRLVTVDPAKGQTETVAQSDGYARGLAFAGPLAFIGQSQIRETAIFGGVPIAEGEQKRPCGVTVVDTRNGQIVGSLEFEATVQELFDVQLLTGVRFPAVVGFDKDTIRRACVIAPETRMNQPAEDSH</sequence>
<evidence type="ECO:0000313" key="2">
    <source>
        <dbReference type="EMBL" id="TWU33869.1"/>
    </source>
</evidence>
<dbReference type="Pfam" id="PF16261">
    <property type="entry name" value="DUF4915"/>
    <property type="match status" value="1"/>
</dbReference>